<proteinExistence type="predicted"/>
<keyword evidence="2" id="KW-1185">Reference proteome</keyword>
<sequence length="194" mass="22131">MQPDVDDLPPTTARILADKALMRTCGQECVDWALGMLDQGHDGEAFCVLACMSPPYNHFEMAELRDKALSSLNLGDIQLSEALWGYAKETMKATIKGEKDVGSALNLLRILYFEGGFLQELQDSYLLYYAYMDLQESEYQYYWDGATRDNINQIVLQHFTSCLTEDSPMIQRTQSIPGKWISYLWGICKRLKIS</sequence>
<organism evidence="1 2">
    <name type="scientific">Estrella lausannensis</name>
    <dbReference type="NCBI Taxonomy" id="483423"/>
    <lineage>
        <taxon>Bacteria</taxon>
        <taxon>Pseudomonadati</taxon>
        <taxon>Chlamydiota</taxon>
        <taxon>Chlamydiia</taxon>
        <taxon>Parachlamydiales</taxon>
        <taxon>Candidatus Criblamydiaceae</taxon>
        <taxon>Estrella</taxon>
    </lineage>
</organism>
<evidence type="ECO:0000313" key="1">
    <source>
        <dbReference type="EMBL" id="CRX38457.1"/>
    </source>
</evidence>
<dbReference type="OrthoDB" id="1361954at2"/>
<accession>A0A0H5DPR3</accession>
<evidence type="ECO:0000313" key="2">
    <source>
        <dbReference type="Proteomes" id="UP000220251"/>
    </source>
</evidence>
<gene>
    <name evidence="1" type="ORF">ELAC_1114</name>
</gene>
<reference evidence="2" key="1">
    <citation type="submission" date="2015-06" db="EMBL/GenBank/DDBJ databases">
        <authorList>
            <person name="Bertelli C."/>
        </authorList>
    </citation>
    <scope>NUCLEOTIDE SEQUENCE [LARGE SCALE GENOMIC DNA]</scope>
    <source>
        <strain evidence="2">CRIB-30</strain>
    </source>
</reference>
<dbReference type="EMBL" id="CWGJ01000012">
    <property type="protein sequence ID" value="CRX38457.1"/>
    <property type="molecule type" value="Genomic_DNA"/>
</dbReference>
<dbReference type="AlphaFoldDB" id="A0A0H5DPR3"/>
<protein>
    <submittedName>
        <fullName evidence="1">Uncharacterized protein</fullName>
    </submittedName>
</protein>
<name>A0A0H5DPR3_9BACT</name>
<dbReference type="Proteomes" id="UP000220251">
    <property type="component" value="Unassembled WGS sequence"/>
</dbReference>
<dbReference type="RefSeq" id="WP_098038314.1">
    <property type="nucleotide sequence ID" value="NZ_CWGJ01000012.1"/>
</dbReference>